<evidence type="ECO:0000313" key="4">
    <source>
        <dbReference type="EMBL" id="KAG0586678.1"/>
    </source>
</evidence>
<evidence type="ECO:0000256" key="2">
    <source>
        <dbReference type="SAM" id="MobiDB-lite"/>
    </source>
</evidence>
<evidence type="ECO:0000256" key="3">
    <source>
        <dbReference type="SAM" id="Phobius"/>
    </source>
</evidence>
<sequence length="689" mass="77183">METVQESQIPTSITGTVQESQAPAHNGPLNILLLGVSGVGQSTFINALGNYLSYLTLDEAVKGGLQSPIHSEFQIHYNNIYLNRLKSKNIVLGEPSNYDGCSAELEDGASCPKRCEAYTFPLGKFGEVRFIHTPGILDIKGVDADADNIKHILDALLARYEVLHAVCILLRPDEVTLTNSLKISIAHLRERLHEDASRNILFCFTNSKNTQFTIGSTLPLLENMLKDITVNIDLRSESSMYFFDSEAFRYQVILKESGDLGELEFKDCESSWNKSANEAVRLILHISTLEPHHLKNTLSLNRVRSLLESIQKPLGDIAANIQKNLQETKKTREELQKGRGNISSYVNKLFTMEQYQENVALDHPQMVCTEKTCVGSVCHDKCSPTETTLGMFENLEGNIVEKDSNLDVSDAGFKFVESGLVNPELKLIRKLTCSRDDAVFCKELSYSSGKCRVCGCPNSRHIRVYTKMEPHRTIRDENIQKVLDDTTSTMEKKESILKILERKEEAMKDENKVLVEAAALFDDSLEQNSIVTQNTDAGDSNITEARINEEIQKLYKLELHGPQLKKWMDGIESAAVFEENQIKARGETVFKEGREAVFKARVEAVLKARGEAVFKAPALSSNNAAGVHDGARPKGLRERIAQELHSCSHILFVFVFVFLFLFLFFMGAYRALFGPWRCIASPLEVTSLV</sequence>
<dbReference type="PANTHER" id="PTHR32046:SF11">
    <property type="entry name" value="IMMUNE-ASSOCIATED NUCLEOTIDE-BINDING PROTEIN 10-LIKE"/>
    <property type="match status" value="1"/>
</dbReference>
<comment type="caution">
    <text evidence="4">The sequence shown here is derived from an EMBL/GenBank/DDBJ whole genome shotgun (WGS) entry which is preliminary data.</text>
</comment>
<name>A0A8T0IVG7_CERPU</name>
<dbReference type="SUPFAM" id="SSF52540">
    <property type="entry name" value="P-loop containing nucleoside triphosphate hydrolases"/>
    <property type="match status" value="1"/>
</dbReference>
<keyword evidence="5" id="KW-1185">Reference proteome</keyword>
<feature type="transmembrane region" description="Helical" evidence="3">
    <location>
        <begin position="649"/>
        <end position="669"/>
    </location>
</feature>
<dbReference type="PANTHER" id="PTHR32046">
    <property type="entry name" value="G DOMAIN-CONTAINING PROTEIN"/>
    <property type="match status" value="1"/>
</dbReference>
<organism evidence="4 5">
    <name type="scientific">Ceratodon purpureus</name>
    <name type="common">Fire moss</name>
    <name type="synonym">Dicranum purpureum</name>
    <dbReference type="NCBI Taxonomy" id="3225"/>
    <lineage>
        <taxon>Eukaryota</taxon>
        <taxon>Viridiplantae</taxon>
        <taxon>Streptophyta</taxon>
        <taxon>Embryophyta</taxon>
        <taxon>Bryophyta</taxon>
        <taxon>Bryophytina</taxon>
        <taxon>Bryopsida</taxon>
        <taxon>Dicranidae</taxon>
        <taxon>Pseudoditrichales</taxon>
        <taxon>Ditrichaceae</taxon>
        <taxon>Ceratodon</taxon>
    </lineage>
</organism>
<evidence type="ECO:0000256" key="1">
    <source>
        <dbReference type="SAM" id="Coils"/>
    </source>
</evidence>
<gene>
    <name evidence="4" type="ORF">KC19_2G108100</name>
</gene>
<protein>
    <recommendedName>
        <fullName evidence="6">G domain-containing protein</fullName>
    </recommendedName>
</protein>
<dbReference type="Gene3D" id="3.40.50.300">
    <property type="entry name" value="P-loop containing nucleotide triphosphate hydrolases"/>
    <property type="match status" value="1"/>
</dbReference>
<proteinExistence type="predicted"/>
<evidence type="ECO:0008006" key="6">
    <source>
        <dbReference type="Google" id="ProtNLM"/>
    </source>
</evidence>
<evidence type="ECO:0000313" key="5">
    <source>
        <dbReference type="Proteomes" id="UP000822688"/>
    </source>
</evidence>
<dbReference type="AlphaFoldDB" id="A0A8T0IVG7"/>
<keyword evidence="1" id="KW-0175">Coiled coil</keyword>
<keyword evidence="3" id="KW-1133">Transmembrane helix</keyword>
<keyword evidence="3" id="KW-0812">Transmembrane</keyword>
<dbReference type="EMBL" id="CM026422">
    <property type="protein sequence ID" value="KAG0586678.1"/>
    <property type="molecule type" value="Genomic_DNA"/>
</dbReference>
<reference evidence="4" key="1">
    <citation type="submission" date="2020-06" db="EMBL/GenBank/DDBJ databases">
        <title>WGS assembly of Ceratodon purpureus strain R40.</title>
        <authorList>
            <person name="Carey S.B."/>
            <person name="Jenkins J."/>
            <person name="Shu S."/>
            <person name="Lovell J.T."/>
            <person name="Sreedasyam A."/>
            <person name="Maumus F."/>
            <person name="Tiley G.P."/>
            <person name="Fernandez-Pozo N."/>
            <person name="Barry K."/>
            <person name="Chen C."/>
            <person name="Wang M."/>
            <person name="Lipzen A."/>
            <person name="Daum C."/>
            <person name="Saski C.A."/>
            <person name="Payton A.C."/>
            <person name="Mcbreen J.C."/>
            <person name="Conrad R.E."/>
            <person name="Kollar L.M."/>
            <person name="Olsson S."/>
            <person name="Huttunen S."/>
            <person name="Landis J.B."/>
            <person name="Wickett N.J."/>
            <person name="Johnson M.G."/>
            <person name="Rensing S.A."/>
            <person name="Grimwood J."/>
            <person name="Schmutz J."/>
            <person name="Mcdaniel S.F."/>
        </authorList>
    </citation>
    <scope>NUCLEOTIDE SEQUENCE</scope>
    <source>
        <strain evidence="4">R40</strain>
    </source>
</reference>
<dbReference type="Proteomes" id="UP000822688">
    <property type="component" value="Chromosome 2"/>
</dbReference>
<keyword evidence="3" id="KW-0472">Membrane</keyword>
<feature type="region of interest" description="Disordered" evidence="2">
    <location>
        <begin position="1"/>
        <end position="21"/>
    </location>
</feature>
<feature type="coiled-coil region" evidence="1">
    <location>
        <begin position="483"/>
        <end position="517"/>
    </location>
</feature>
<accession>A0A8T0IVG7</accession>
<dbReference type="InterPro" id="IPR027417">
    <property type="entry name" value="P-loop_NTPase"/>
</dbReference>